<dbReference type="Pfam" id="PF00096">
    <property type="entry name" value="zf-C2H2"/>
    <property type="match status" value="1"/>
</dbReference>
<feature type="domain" description="C2H2-type" evidence="8">
    <location>
        <begin position="220"/>
        <end position="244"/>
    </location>
</feature>
<evidence type="ECO:0000256" key="2">
    <source>
        <dbReference type="ARBA" id="ARBA00022723"/>
    </source>
</evidence>
<proteinExistence type="predicted"/>
<keyword evidence="2" id="KW-0479">Metal-binding</keyword>
<sequence>MFYAICDMCLPRLRDAQHFRNQVVLCENSFLKYYTDYMKKDIKKEILHNEENTGNDYNDSQHSDICDGDDDDEPLSKLKTEEIKPDYDGAMPTNNIVGTKPDMKKTKQHNCHICHKQFTYFGSLEMHIKTHSNVKTYKCLLCPFTSKKNKDLVRHIESDHKVDGQFSCSVCHSVFDTARLLKNHFSHHLDRFKCEYCGKEFLRKKGLKEHLITHTGERKFSCSICSKSFGQNHTLKSHILTHTG</sequence>
<dbReference type="EMBL" id="FZQP02005266">
    <property type="protein sequence ID" value="VVD01262.1"/>
    <property type="molecule type" value="Genomic_DNA"/>
</dbReference>
<dbReference type="GO" id="GO:0008270">
    <property type="term" value="F:zinc ion binding"/>
    <property type="evidence" value="ECO:0007669"/>
    <property type="project" value="UniProtKB-KW"/>
</dbReference>
<dbReference type="FunFam" id="3.30.160.60:FF:000145">
    <property type="entry name" value="Zinc finger protein 574"/>
    <property type="match status" value="1"/>
</dbReference>
<reference evidence="9 10" key="1">
    <citation type="submission" date="2017-07" db="EMBL/GenBank/DDBJ databases">
        <authorList>
            <person name="Talla V."/>
            <person name="Backstrom N."/>
        </authorList>
    </citation>
    <scope>NUCLEOTIDE SEQUENCE [LARGE SCALE GENOMIC DNA]</scope>
</reference>
<evidence type="ECO:0000256" key="5">
    <source>
        <dbReference type="ARBA" id="ARBA00022833"/>
    </source>
</evidence>
<evidence type="ECO:0000256" key="1">
    <source>
        <dbReference type="ARBA" id="ARBA00004123"/>
    </source>
</evidence>
<accession>A0A5E4QVL1</accession>
<evidence type="ECO:0000256" key="7">
    <source>
        <dbReference type="PROSITE-ProRule" id="PRU00042"/>
    </source>
</evidence>
<dbReference type="GO" id="GO:0043565">
    <property type="term" value="F:sequence-specific DNA binding"/>
    <property type="evidence" value="ECO:0007669"/>
    <property type="project" value="TreeGrafter"/>
</dbReference>
<dbReference type="PROSITE" id="PS50157">
    <property type="entry name" value="ZINC_FINGER_C2H2_2"/>
    <property type="match status" value="3"/>
</dbReference>
<organism evidence="9 10">
    <name type="scientific">Leptidea sinapis</name>
    <dbReference type="NCBI Taxonomy" id="189913"/>
    <lineage>
        <taxon>Eukaryota</taxon>
        <taxon>Metazoa</taxon>
        <taxon>Ecdysozoa</taxon>
        <taxon>Arthropoda</taxon>
        <taxon>Hexapoda</taxon>
        <taxon>Insecta</taxon>
        <taxon>Pterygota</taxon>
        <taxon>Neoptera</taxon>
        <taxon>Endopterygota</taxon>
        <taxon>Lepidoptera</taxon>
        <taxon>Glossata</taxon>
        <taxon>Ditrysia</taxon>
        <taxon>Papilionoidea</taxon>
        <taxon>Pieridae</taxon>
        <taxon>Dismorphiinae</taxon>
        <taxon>Leptidea</taxon>
    </lineage>
</organism>
<dbReference type="Pfam" id="PF13894">
    <property type="entry name" value="zf-C2H2_4"/>
    <property type="match status" value="1"/>
</dbReference>
<feature type="domain" description="C2H2-type" evidence="8">
    <location>
        <begin position="109"/>
        <end position="136"/>
    </location>
</feature>
<dbReference type="Pfam" id="PF13912">
    <property type="entry name" value="zf-C2H2_6"/>
    <property type="match status" value="1"/>
</dbReference>
<dbReference type="Gene3D" id="3.30.160.60">
    <property type="entry name" value="Classic Zinc Finger"/>
    <property type="match status" value="3"/>
</dbReference>
<dbReference type="SUPFAM" id="SSF57667">
    <property type="entry name" value="beta-beta-alpha zinc fingers"/>
    <property type="match status" value="3"/>
</dbReference>
<dbReference type="InterPro" id="IPR013087">
    <property type="entry name" value="Znf_C2H2_type"/>
</dbReference>
<dbReference type="PANTHER" id="PTHR24408">
    <property type="entry name" value="ZINC FINGER PROTEIN"/>
    <property type="match status" value="1"/>
</dbReference>
<dbReference type="AlphaFoldDB" id="A0A5E4QVL1"/>
<evidence type="ECO:0000313" key="9">
    <source>
        <dbReference type="EMBL" id="VVD01262.1"/>
    </source>
</evidence>
<dbReference type="Proteomes" id="UP000324832">
    <property type="component" value="Unassembled WGS sequence"/>
</dbReference>
<dbReference type="GO" id="GO:0000981">
    <property type="term" value="F:DNA-binding transcription factor activity, RNA polymerase II-specific"/>
    <property type="evidence" value="ECO:0007669"/>
    <property type="project" value="TreeGrafter"/>
</dbReference>
<feature type="non-terminal residue" evidence="9">
    <location>
        <position position="244"/>
    </location>
</feature>
<evidence type="ECO:0000256" key="6">
    <source>
        <dbReference type="ARBA" id="ARBA00023242"/>
    </source>
</evidence>
<feature type="domain" description="C2H2-type" evidence="8">
    <location>
        <begin position="192"/>
        <end position="219"/>
    </location>
</feature>
<keyword evidence="3" id="KW-0677">Repeat</keyword>
<keyword evidence="4 7" id="KW-0863">Zinc-finger</keyword>
<evidence type="ECO:0000256" key="4">
    <source>
        <dbReference type="ARBA" id="ARBA00022771"/>
    </source>
</evidence>
<dbReference type="PANTHER" id="PTHR24408:SF58">
    <property type="entry name" value="TRANSCRIPTION FACTOR (TFIIIA), PUTATIVE (AFU_ORTHOLOGUE AFUA_1G05150)-RELATED"/>
    <property type="match status" value="1"/>
</dbReference>
<evidence type="ECO:0000256" key="3">
    <source>
        <dbReference type="ARBA" id="ARBA00022737"/>
    </source>
</evidence>
<gene>
    <name evidence="9" type="ORF">LSINAPIS_LOCUS11720</name>
</gene>
<protein>
    <recommendedName>
        <fullName evidence="8">C2H2-type domain-containing protein</fullName>
    </recommendedName>
</protein>
<evidence type="ECO:0000313" key="10">
    <source>
        <dbReference type="Proteomes" id="UP000324832"/>
    </source>
</evidence>
<dbReference type="FunFam" id="3.30.160.60:FF:000624">
    <property type="entry name" value="zinc finger protein 697"/>
    <property type="match status" value="1"/>
</dbReference>
<dbReference type="PROSITE" id="PS00028">
    <property type="entry name" value="ZINC_FINGER_C2H2_1"/>
    <property type="match status" value="3"/>
</dbReference>
<keyword evidence="5" id="KW-0862">Zinc</keyword>
<comment type="subcellular location">
    <subcellularLocation>
        <location evidence="1">Nucleus</location>
    </subcellularLocation>
</comment>
<dbReference type="InterPro" id="IPR036236">
    <property type="entry name" value="Znf_C2H2_sf"/>
</dbReference>
<evidence type="ECO:0000259" key="8">
    <source>
        <dbReference type="PROSITE" id="PS50157"/>
    </source>
</evidence>
<keyword evidence="10" id="KW-1185">Reference proteome</keyword>
<name>A0A5E4QVL1_9NEOP</name>
<dbReference type="SMART" id="SM00355">
    <property type="entry name" value="ZnF_C2H2"/>
    <property type="match status" value="5"/>
</dbReference>
<keyword evidence="6" id="KW-0539">Nucleus</keyword>
<dbReference type="GO" id="GO:0005634">
    <property type="term" value="C:nucleus"/>
    <property type="evidence" value="ECO:0007669"/>
    <property type="project" value="UniProtKB-SubCell"/>
</dbReference>